<dbReference type="InterPro" id="IPR029035">
    <property type="entry name" value="DHS-like_NAD/FAD-binding_dom"/>
</dbReference>
<evidence type="ECO:0000313" key="1">
    <source>
        <dbReference type="EMBL" id="AVO43149.1"/>
    </source>
</evidence>
<dbReference type="OrthoDB" id="9812283at2"/>
<reference evidence="1 2" key="1">
    <citation type="submission" date="2018-03" db="EMBL/GenBank/DDBJ databases">
        <title>Genome sequencing of Simplicispira sp.</title>
        <authorList>
            <person name="Kim S.-J."/>
            <person name="Heo J."/>
            <person name="Kwon S.-W."/>
        </authorList>
    </citation>
    <scope>NUCLEOTIDE SEQUENCE [LARGE SCALE GENOMIC DNA]</scope>
    <source>
        <strain evidence="1 2">SC1-8</strain>
    </source>
</reference>
<proteinExistence type="predicted"/>
<gene>
    <name evidence="1" type="ORF">C6571_08395</name>
</gene>
<protein>
    <submittedName>
        <fullName evidence="1">Uncharacterized protein</fullName>
    </submittedName>
</protein>
<accession>A0A2S0N4S3</accession>
<dbReference type="Proteomes" id="UP000239326">
    <property type="component" value="Chromosome"/>
</dbReference>
<dbReference type="Pfam" id="PF13289">
    <property type="entry name" value="SIR2_2"/>
    <property type="match status" value="1"/>
</dbReference>
<organism evidence="1 2">
    <name type="scientific">Simplicispira suum</name>
    <dbReference type="NCBI Taxonomy" id="2109915"/>
    <lineage>
        <taxon>Bacteria</taxon>
        <taxon>Pseudomonadati</taxon>
        <taxon>Pseudomonadota</taxon>
        <taxon>Betaproteobacteria</taxon>
        <taxon>Burkholderiales</taxon>
        <taxon>Comamonadaceae</taxon>
        <taxon>Simplicispira</taxon>
    </lineage>
</organism>
<dbReference type="KEGG" id="simp:C6571_08395"/>
<evidence type="ECO:0000313" key="2">
    <source>
        <dbReference type="Proteomes" id="UP000239326"/>
    </source>
</evidence>
<sequence length="329" mass="36424">MSKAPVIILGSGASAAYGIPGMPALRARLLATPAPVDATDADSLAWDSFKEHLKTVDLETALTEFRLSETMTRHVVIATWEFLAPSDASVFEKLLEDRTLFPLTRLFRHLFASIHNSIDVVTPNYDLLAEYAADAGEICHYTGFGYGHLRLRTKESLPKIYLGKTVARTVNVWKVHGSFDWFRDKAGVVMALPGTGRRPADLEPVIVTPGIEKYRLTHDEPFLSIKQGADLALQSARAYFCVGYGFNDPHMQTKLVERCRAEPVPLVLITKEITPTAKAFLKSGQCKHYMALEESGTGCRLYSTTFPDGVDIPGQSLWSLDKFLTMVIT</sequence>
<name>A0A2S0N4S3_9BURK</name>
<dbReference type="AlphaFoldDB" id="A0A2S0N4S3"/>
<keyword evidence="2" id="KW-1185">Reference proteome</keyword>
<dbReference type="EMBL" id="CP027669">
    <property type="protein sequence ID" value="AVO43149.1"/>
    <property type="molecule type" value="Genomic_DNA"/>
</dbReference>
<dbReference type="SUPFAM" id="SSF52467">
    <property type="entry name" value="DHS-like NAD/FAD-binding domain"/>
    <property type="match status" value="1"/>
</dbReference>